<dbReference type="InterPro" id="IPR036390">
    <property type="entry name" value="WH_DNA-bd_sf"/>
</dbReference>
<dbReference type="Gene3D" id="1.10.10.10">
    <property type="entry name" value="Winged helix-like DNA-binding domain superfamily/Winged helix DNA-binding domain"/>
    <property type="match status" value="1"/>
</dbReference>
<dbReference type="InterPro" id="IPR036388">
    <property type="entry name" value="WH-like_DNA-bd_sf"/>
</dbReference>
<dbReference type="AlphaFoldDB" id="A0A0H3J731"/>
<name>A0A0H3J731_CLOPA</name>
<dbReference type="eggNOG" id="COG1802">
    <property type="taxonomic scope" value="Bacteria"/>
</dbReference>
<dbReference type="InterPro" id="IPR000524">
    <property type="entry name" value="Tscrpt_reg_HTH_GntR"/>
</dbReference>
<evidence type="ECO:0000256" key="1">
    <source>
        <dbReference type="ARBA" id="ARBA00023015"/>
    </source>
</evidence>
<dbReference type="InterPro" id="IPR011711">
    <property type="entry name" value="GntR_C"/>
</dbReference>
<dbReference type="SUPFAM" id="SSF46785">
    <property type="entry name" value="Winged helix' DNA-binding domain"/>
    <property type="match status" value="1"/>
</dbReference>
<dbReference type="PRINTS" id="PR00035">
    <property type="entry name" value="HTHGNTR"/>
</dbReference>
<dbReference type="PANTHER" id="PTHR43537:SF47">
    <property type="entry name" value="REGULATORY PROTEIN GNTR HTH"/>
    <property type="match status" value="1"/>
</dbReference>
<dbReference type="GO" id="GO:0003677">
    <property type="term" value="F:DNA binding"/>
    <property type="evidence" value="ECO:0007669"/>
    <property type="project" value="UniProtKB-KW"/>
</dbReference>
<dbReference type="KEGG" id="cpat:CLPA_c29560"/>
<evidence type="ECO:0000313" key="9">
    <source>
        <dbReference type="Proteomes" id="UP000030905"/>
    </source>
</evidence>
<reference evidence="7" key="2">
    <citation type="submission" date="2015-10" db="EMBL/GenBank/DDBJ databases">
        <title>Improved Draft Genome Sequence of Clostridium pasteurianum Strain ATCC 6013 (DSM 525) Using a Hybrid Next-Generation Sequencing Approach.</title>
        <authorList>
            <person name="Pyne M.E."/>
            <person name="Utturkar S.M."/>
            <person name="Brown S.D."/>
            <person name="Moo-Young M."/>
            <person name="Chung D.A."/>
            <person name="Chou P.C."/>
        </authorList>
    </citation>
    <scope>NUCLEOTIDE SEQUENCE</scope>
    <source>
        <strain evidence="7">ATCC 6013</strain>
    </source>
</reference>
<keyword evidence="3" id="KW-0804">Transcription</keyword>
<dbReference type="Gene3D" id="1.20.120.530">
    <property type="entry name" value="GntR ligand-binding domain-like"/>
    <property type="match status" value="1"/>
</dbReference>
<dbReference type="Proteomes" id="UP000030905">
    <property type="component" value="Chromosome"/>
</dbReference>
<evidence type="ECO:0000313" key="6">
    <source>
        <dbReference type="EMBL" id="AJA53010.1"/>
    </source>
</evidence>
<dbReference type="PATRIC" id="fig|1262449.3.peg.1405"/>
<dbReference type="GeneID" id="93075078"/>
<keyword evidence="9" id="KW-1185">Reference proteome</keyword>
<accession>A0A0H3J731</accession>
<keyword evidence="2" id="KW-0238">DNA-binding</keyword>
<dbReference type="PROSITE" id="PS50949">
    <property type="entry name" value="HTH_GNTR"/>
    <property type="match status" value="1"/>
</dbReference>
<keyword evidence="1" id="KW-0805">Transcription regulation</keyword>
<keyword evidence="4" id="KW-0175">Coiled coil</keyword>
<dbReference type="SMART" id="SM00895">
    <property type="entry name" value="FCD"/>
    <property type="match status" value="1"/>
</dbReference>
<reference evidence="7 8" key="3">
    <citation type="journal article" name="Genome Announc.">
        <title>Improved Draft Genome Sequence of Clostridium pasteurianum Strain ATCC 6013 (DSM 525) Using a Hybrid Next-Generation Sequencing Approach.</title>
        <authorList>
            <person name="Pyne M.E."/>
            <person name="Utturkar S."/>
            <person name="Brown S.D."/>
            <person name="Moo-Young M."/>
            <person name="Chung D.A."/>
            <person name="Chou C.P."/>
        </authorList>
    </citation>
    <scope>NUCLEOTIDE SEQUENCE [LARGE SCALE GENOMIC DNA]</scope>
    <source>
        <strain evidence="7 8">ATCC 6013</strain>
    </source>
</reference>
<dbReference type="Proteomes" id="UP000028042">
    <property type="component" value="Unassembled WGS sequence"/>
</dbReference>
<dbReference type="PANTHER" id="PTHR43537">
    <property type="entry name" value="TRANSCRIPTIONAL REGULATOR, GNTR FAMILY"/>
    <property type="match status" value="1"/>
</dbReference>
<reference evidence="6 9" key="1">
    <citation type="journal article" date="2015" name="Genome Announc.">
        <title>Complete Genome Sequence of the Nitrogen-Fixing and Solvent-Producing Clostridium pasteurianum DSM 525.</title>
        <authorList>
            <person name="Poehlein A."/>
            <person name="Grosse-Honebrink A."/>
            <person name="Zhang Y."/>
            <person name="Minton N.P."/>
            <person name="Daniel R."/>
        </authorList>
    </citation>
    <scope>NUCLEOTIDE SEQUENCE [LARGE SCALE GENOMIC DNA]</scope>
    <source>
        <strain evidence="6">DSM 525</strain>
        <strain evidence="9">DSM 525 / ATCC 6013</strain>
    </source>
</reference>
<dbReference type="EMBL" id="JPGY02000001">
    <property type="protein sequence ID" value="KRU10982.1"/>
    <property type="molecule type" value="Genomic_DNA"/>
</dbReference>
<dbReference type="CDD" id="cd07377">
    <property type="entry name" value="WHTH_GntR"/>
    <property type="match status" value="1"/>
</dbReference>
<evidence type="ECO:0000259" key="5">
    <source>
        <dbReference type="PROSITE" id="PS50949"/>
    </source>
</evidence>
<feature type="coiled-coil region" evidence="4">
    <location>
        <begin position="101"/>
        <end position="128"/>
    </location>
</feature>
<dbReference type="InterPro" id="IPR008920">
    <property type="entry name" value="TF_FadR/GntR_C"/>
</dbReference>
<sequence>MNEFTIKKNKSYYEQAYHSIKKMIFDGIFENGEFICETKIAQQFNTSRSPVREAIRTLEMEGLLIKEGRKFKVYEPTKEDMQQIFECKQGLEFMTVKLATERASDKELNEIQQALKEVEDKIKETDYQLSNDVILMNIKFHDLILKYSKNTRIKNQLDNLKSLVYFYRIITLSEKDRFREIYEQHVEIFNFMKKRDAKRSAEMMFYHIQCDMDHVKMLIEK</sequence>
<dbReference type="GO" id="GO:0003700">
    <property type="term" value="F:DNA-binding transcription factor activity"/>
    <property type="evidence" value="ECO:0007669"/>
    <property type="project" value="InterPro"/>
</dbReference>
<dbReference type="SMART" id="SM00345">
    <property type="entry name" value="HTH_GNTR"/>
    <property type="match status" value="1"/>
</dbReference>
<evidence type="ECO:0000256" key="4">
    <source>
        <dbReference type="SAM" id="Coils"/>
    </source>
</evidence>
<evidence type="ECO:0000313" key="7">
    <source>
        <dbReference type="EMBL" id="KRU10982.1"/>
    </source>
</evidence>
<dbReference type="Pfam" id="PF00392">
    <property type="entry name" value="GntR"/>
    <property type="match status" value="1"/>
</dbReference>
<dbReference type="SUPFAM" id="SSF48008">
    <property type="entry name" value="GntR ligand-binding domain-like"/>
    <property type="match status" value="1"/>
</dbReference>
<dbReference type="KEGG" id="cpae:CPAST_c29560"/>
<evidence type="ECO:0000256" key="2">
    <source>
        <dbReference type="ARBA" id="ARBA00023125"/>
    </source>
</evidence>
<feature type="domain" description="HTH gntR-type" evidence="5">
    <location>
        <begin position="10"/>
        <end position="76"/>
    </location>
</feature>
<proteinExistence type="predicted"/>
<gene>
    <name evidence="6" type="ORF">CLPA_c29560</name>
    <name evidence="7" type="ORF">CP6013_00229</name>
</gene>
<evidence type="ECO:0000313" key="8">
    <source>
        <dbReference type="Proteomes" id="UP000028042"/>
    </source>
</evidence>
<dbReference type="RefSeq" id="WP_003443332.1">
    <property type="nucleotide sequence ID" value="NZ_ANZB01000003.1"/>
</dbReference>
<organism evidence="6 9">
    <name type="scientific">Clostridium pasteurianum DSM 525 = ATCC 6013</name>
    <dbReference type="NCBI Taxonomy" id="1262449"/>
    <lineage>
        <taxon>Bacteria</taxon>
        <taxon>Bacillati</taxon>
        <taxon>Bacillota</taxon>
        <taxon>Clostridia</taxon>
        <taxon>Eubacteriales</taxon>
        <taxon>Clostridiaceae</taxon>
        <taxon>Clostridium</taxon>
    </lineage>
</organism>
<evidence type="ECO:0000256" key="3">
    <source>
        <dbReference type="ARBA" id="ARBA00023163"/>
    </source>
</evidence>
<dbReference type="EMBL" id="CP009268">
    <property type="protein sequence ID" value="AJA53010.1"/>
    <property type="molecule type" value="Genomic_DNA"/>
</dbReference>
<dbReference type="Pfam" id="PF07729">
    <property type="entry name" value="FCD"/>
    <property type="match status" value="1"/>
</dbReference>
<protein>
    <submittedName>
        <fullName evidence="6 7">Transcriptional regulator, GntR family</fullName>
    </submittedName>
</protein>